<dbReference type="InterPro" id="IPR045584">
    <property type="entry name" value="Pilin-like"/>
</dbReference>
<protein>
    <submittedName>
        <fullName evidence="2">Prepilin-type N-terminal cleavage/methylation domain-containing protein</fullName>
    </submittedName>
</protein>
<dbReference type="RefSeq" id="WP_184306188.1">
    <property type="nucleotide sequence ID" value="NZ_JACHXU010000013.1"/>
</dbReference>
<reference evidence="2 3" key="1">
    <citation type="submission" date="2020-08" db="EMBL/GenBank/DDBJ databases">
        <title>Genomic Encyclopedia of Type Strains, Phase III (KMG-III): the genomes of soil and plant-associated and newly described type strains.</title>
        <authorList>
            <person name="Whitman W."/>
        </authorList>
    </citation>
    <scope>NUCLEOTIDE SEQUENCE [LARGE SCALE GENOMIC DNA]</scope>
    <source>
        <strain evidence="2 3">CECT 8075</strain>
    </source>
</reference>
<dbReference type="PANTHER" id="PTHR30093">
    <property type="entry name" value="GENERAL SECRETION PATHWAY PROTEIN G"/>
    <property type="match status" value="1"/>
</dbReference>
<dbReference type="InterPro" id="IPR027558">
    <property type="entry name" value="Pre_pil_HX9DG_C"/>
</dbReference>
<proteinExistence type="predicted"/>
<dbReference type="PANTHER" id="PTHR30093:SF2">
    <property type="entry name" value="TYPE II SECRETION SYSTEM PROTEIN H"/>
    <property type="match status" value="1"/>
</dbReference>
<sequence length="408" mass="43564">MNARKPPQGFTLVELLVVIAIIGVLVGLLLPAVQAAREAARRMSCSNNFKQIGLALHNYHSAYNQLPMIQNGSVPGGFTGDGQFDESTVANLMQLSVLVSLTPFIEQQAIWEEISNPSVFDLNAPNVARTPPWPSMGPTPTMEGTPNDGYRPWMTEIPGFRCPSDPGSGLPAMGRTNYVGCTGDTFWNMDRGPLSNDLQENSARSVNMQACARGVFVPHYATRFRDILDGTANTIAMGEIATDLGDRNVRTLGRRAGSGNNGWFGMRNNPSNYRTADIDPARPQFWAATATGVFTEAHEGRGYKWANGQGVYGQFNTIFPPNAPVLVGTVARSAGLLPPSSQHQGGCHILISDGAVKFITDSIDAGDQTSRVVTPGNTAGASAGVASPYGLWGSLGTKASREVISSEF</sequence>
<dbReference type="NCBIfam" id="TIGR02532">
    <property type="entry name" value="IV_pilin_GFxxxE"/>
    <property type="match status" value="1"/>
</dbReference>
<evidence type="ECO:0000313" key="2">
    <source>
        <dbReference type="EMBL" id="MBB3207918.1"/>
    </source>
</evidence>
<dbReference type="Gene3D" id="3.30.700.10">
    <property type="entry name" value="Glycoprotein, Type 4 Pilin"/>
    <property type="match status" value="1"/>
</dbReference>
<evidence type="ECO:0000313" key="3">
    <source>
        <dbReference type="Proteomes" id="UP000536179"/>
    </source>
</evidence>
<dbReference type="Pfam" id="PF07596">
    <property type="entry name" value="SBP_bac_10"/>
    <property type="match status" value="1"/>
</dbReference>
<name>A0A7W5E0G5_9BACT</name>
<dbReference type="Pfam" id="PF07963">
    <property type="entry name" value="N_methyl"/>
    <property type="match status" value="1"/>
</dbReference>
<dbReference type="NCBIfam" id="TIGR04294">
    <property type="entry name" value="pre_pil_HX9DG"/>
    <property type="match status" value="1"/>
</dbReference>
<feature type="domain" description="DUF1559" evidence="1">
    <location>
        <begin position="34"/>
        <end position="365"/>
    </location>
</feature>
<dbReference type="InterPro" id="IPR012902">
    <property type="entry name" value="N_methyl_site"/>
</dbReference>
<keyword evidence="3" id="KW-1185">Reference proteome</keyword>
<dbReference type="PROSITE" id="PS00409">
    <property type="entry name" value="PROKAR_NTER_METHYL"/>
    <property type="match status" value="1"/>
</dbReference>
<dbReference type="EMBL" id="JACHXU010000013">
    <property type="protein sequence ID" value="MBB3207918.1"/>
    <property type="molecule type" value="Genomic_DNA"/>
</dbReference>
<organism evidence="2 3">
    <name type="scientific">Aporhodopirellula rubra</name>
    <dbReference type="NCBI Taxonomy" id="980271"/>
    <lineage>
        <taxon>Bacteria</taxon>
        <taxon>Pseudomonadati</taxon>
        <taxon>Planctomycetota</taxon>
        <taxon>Planctomycetia</taxon>
        <taxon>Pirellulales</taxon>
        <taxon>Pirellulaceae</taxon>
        <taxon>Aporhodopirellula</taxon>
    </lineage>
</organism>
<dbReference type="Proteomes" id="UP000536179">
    <property type="component" value="Unassembled WGS sequence"/>
</dbReference>
<gene>
    <name evidence="2" type="ORF">FHS27_003745</name>
</gene>
<dbReference type="InterPro" id="IPR011453">
    <property type="entry name" value="DUF1559"/>
</dbReference>
<dbReference type="SUPFAM" id="SSF54523">
    <property type="entry name" value="Pili subunits"/>
    <property type="match status" value="1"/>
</dbReference>
<evidence type="ECO:0000259" key="1">
    <source>
        <dbReference type="Pfam" id="PF07596"/>
    </source>
</evidence>
<dbReference type="AlphaFoldDB" id="A0A7W5E0G5"/>
<accession>A0A7W5E0G5</accession>
<comment type="caution">
    <text evidence="2">The sequence shown here is derived from an EMBL/GenBank/DDBJ whole genome shotgun (WGS) entry which is preliminary data.</text>
</comment>